<reference evidence="4" key="1">
    <citation type="submission" date="2018-09" db="EMBL/GenBank/DDBJ databases">
        <authorList>
            <person name="Zhu H."/>
        </authorList>
    </citation>
    <scope>NUCLEOTIDE SEQUENCE [LARGE SCALE GENOMIC DNA]</scope>
    <source>
        <strain evidence="4">K1R23-30</strain>
    </source>
</reference>
<dbReference type="Proteomes" id="UP000265955">
    <property type="component" value="Unassembled WGS sequence"/>
</dbReference>
<dbReference type="AlphaFoldDB" id="A0A3A3FLM5"/>
<sequence>MFKRRSHSRNTQKNEGDKMARSVDVDELASSATLLTTPCGHGKITWRRWGRGSPVVLLHGTAGSWTHWVRNIGALAVMHTVYVPDLPGFGDSDSLAEPHTFANIAATLWAGLDELCPDRPSIALAGFSFGSVVAESMALERGDQIRRLVLVRGNFNDQTPRLPGTLKKWRGLADPKDVEAAHRHNLAVMMFHDSAKIDEQAVMLHAENSRRSMLDPALFFPSRPLDALRKIAGPVAGITGEFDSYGLPDPRKQGEALLEVRPDAIFHIIPTAGHWAIYESAEKVNPILLDMFSR</sequence>
<feature type="compositionally biased region" description="Basic residues" evidence="1">
    <location>
        <begin position="1"/>
        <end position="10"/>
    </location>
</feature>
<feature type="compositionally biased region" description="Basic and acidic residues" evidence="1">
    <location>
        <begin position="12"/>
        <end position="21"/>
    </location>
</feature>
<name>A0A3A3FLM5_9BURK</name>
<evidence type="ECO:0000313" key="3">
    <source>
        <dbReference type="EMBL" id="RJF92265.1"/>
    </source>
</evidence>
<dbReference type="SUPFAM" id="SSF53474">
    <property type="entry name" value="alpha/beta-Hydrolases"/>
    <property type="match status" value="1"/>
</dbReference>
<dbReference type="Pfam" id="PF12697">
    <property type="entry name" value="Abhydrolase_6"/>
    <property type="match status" value="1"/>
</dbReference>
<dbReference type="GO" id="GO:0016020">
    <property type="term" value="C:membrane"/>
    <property type="evidence" value="ECO:0007669"/>
    <property type="project" value="TreeGrafter"/>
</dbReference>
<feature type="region of interest" description="Disordered" evidence="1">
    <location>
        <begin position="1"/>
        <end position="21"/>
    </location>
</feature>
<keyword evidence="4" id="KW-1185">Reference proteome</keyword>
<comment type="caution">
    <text evidence="3">The sequence shown here is derived from an EMBL/GenBank/DDBJ whole genome shotgun (WGS) entry which is preliminary data.</text>
</comment>
<dbReference type="InterPro" id="IPR029058">
    <property type="entry name" value="AB_hydrolase_fold"/>
</dbReference>
<dbReference type="PRINTS" id="PR00111">
    <property type="entry name" value="ABHYDROLASE"/>
</dbReference>
<dbReference type="InterPro" id="IPR000073">
    <property type="entry name" value="AB_hydrolase_1"/>
</dbReference>
<dbReference type="GO" id="GO:0046464">
    <property type="term" value="P:acylglycerol catabolic process"/>
    <property type="evidence" value="ECO:0007669"/>
    <property type="project" value="TreeGrafter"/>
</dbReference>
<dbReference type="PANTHER" id="PTHR43798:SF5">
    <property type="entry name" value="MONOACYLGLYCEROL LIPASE ABHD6"/>
    <property type="match status" value="1"/>
</dbReference>
<keyword evidence="3" id="KW-0378">Hydrolase</keyword>
<evidence type="ECO:0000313" key="4">
    <source>
        <dbReference type="Proteomes" id="UP000265955"/>
    </source>
</evidence>
<accession>A0A3A3FLM5</accession>
<protein>
    <submittedName>
        <fullName evidence="3">Alpha/beta fold hydrolase</fullName>
    </submittedName>
</protein>
<dbReference type="Gene3D" id="3.40.50.1820">
    <property type="entry name" value="alpha/beta hydrolase"/>
    <property type="match status" value="1"/>
</dbReference>
<dbReference type="InterPro" id="IPR050266">
    <property type="entry name" value="AB_hydrolase_sf"/>
</dbReference>
<organism evidence="3 4">
    <name type="scientific">Noviherbaspirillum saxi</name>
    <dbReference type="NCBI Taxonomy" id="2320863"/>
    <lineage>
        <taxon>Bacteria</taxon>
        <taxon>Pseudomonadati</taxon>
        <taxon>Pseudomonadota</taxon>
        <taxon>Betaproteobacteria</taxon>
        <taxon>Burkholderiales</taxon>
        <taxon>Oxalobacteraceae</taxon>
        <taxon>Noviherbaspirillum</taxon>
    </lineage>
</organism>
<evidence type="ECO:0000256" key="1">
    <source>
        <dbReference type="SAM" id="MobiDB-lite"/>
    </source>
</evidence>
<dbReference type="EMBL" id="QYUO01000003">
    <property type="protein sequence ID" value="RJF92265.1"/>
    <property type="molecule type" value="Genomic_DNA"/>
</dbReference>
<feature type="domain" description="AB hydrolase-1" evidence="2">
    <location>
        <begin position="55"/>
        <end position="285"/>
    </location>
</feature>
<proteinExistence type="predicted"/>
<evidence type="ECO:0000259" key="2">
    <source>
        <dbReference type="Pfam" id="PF12697"/>
    </source>
</evidence>
<dbReference type="GO" id="GO:0047372">
    <property type="term" value="F:monoacylglycerol lipase activity"/>
    <property type="evidence" value="ECO:0007669"/>
    <property type="project" value="TreeGrafter"/>
</dbReference>
<gene>
    <name evidence="3" type="ORF">D3871_26930</name>
</gene>
<dbReference type="PANTHER" id="PTHR43798">
    <property type="entry name" value="MONOACYLGLYCEROL LIPASE"/>
    <property type="match status" value="1"/>
</dbReference>